<protein>
    <submittedName>
        <fullName evidence="1">Uncharacterized protein</fullName>
    </submittedName>
</protein>
<dbReference type="PATRIC" id="fig|1423775.4.peg.2644"/>
<organism evidence="1 2">
    <name type="scientific">Companilactobacillus nodensis DSM 19682 = JCM 14932 = NBRC 107160</name>
    <dbReference type="NCBI Taxonomy" id="1423775"/>
    <lineage>
        <taxon>Bacteria</taxon>
        <taxon>Bacillati</taxon>
        <taxon>Bacillota</taxon>
        <taxon>Bacilli</taxon>
        <taxon>Lactobacillales</taxon>
        <taxon>Lactobacillaceae</taxon>
        <taxon>Companilactobacillus</taxon>
    </lineage>
</organism>
<reference evidence="1 2" key="1">
    <citation type="journal article" date="2015" name="Genome Announc.">
        <title>Expanding the biotechnology potential of lactobacilli through comparative genomics of 213 strains and associated genera.</title>
        <authorList>
            <person name="Sun Z."/>
            <person name="Harris H.M."/>
            <person name="McCann A."/>
            <person name="Guo C."/>
            <person name="Argimon S."/>
            <person name="Zhang W."/>
            <person name="Yang X."/>
            <person name="Jeffery I.B."/>
            <person name="Cooney J.C."/>
            <person name="Kagawa T.F."/>
            <person name="Liu W."/>
            <person name="Song Y."/>
            <person name="Salvetti E."/>
            <person name="Wrobel A."/>
            <person name="Rasinkangas P."/>
            <person name="Parkhill J."/>
            <person name="Rea M.C."/>
            <person name="O'Sullivan O."/>
            <person name="Ritari J."/>
            <person name="Douillard F.P."/>
            <person name="Paul Ross R."/>
            <person name="Yang R."/>
            <person name="Briner A.E."/>
            <person name="Felis G.E."/>
            <person name="de Vos W.M."/>
            <person name="Barrangou R."/>
            <person name="Klaenhammer T.R."/>
            <person name="Caufield P.W."/>
            <person name="Cui Y."/>
            <person name="Zhang H."/>
            <person name="O'Toole P.W."/>
        </authorList>
    </citation>
    <scope>NUCLEOTIDE SEQUENCE [LARGE SCALE GENOMIC DNA]</scope>
    <source>
        <strain evidence="1 2">DSM 19682</strain>
    </source>
</reference>
<comment type="caution">
    <text evidence="1">The sequence shown here is derived from an EMBL/GenBank/DDBJ whole genome shotgun (WGS) entry which is preliminary data.</text>
</comment>
<dbReference type="AlphaFoldDB" id="A0A0R1K9U8"/>
<keyword evidence="2" id="KW-1185">Reference proteome</keyword>
<accession>A0A0R1K9U8</accession>
<gene>
    <name evidence="1" type="ORF">FD03_GL002597</name>
</gene>
<name>A0A0R1K9U8_9LACO</name>
<dbReference type="Proteomes" id="UP000051248">
    <property type="component" value="Unassembled WGS sequence"/>
</dbReference>
<evidence type="ECO:0000313" key="2">
    <source>
        <dbReference type="Proteomes" id="UP000051248"/>
    </source>
</evidence>
<proteinExistence type="predicted"/>
<dbReference type="EMBL" id="AZDZ01000005">
    <property type="protein sequence ID" value="KRK80272.1"/>
    <property type="molecule type" value="Genomic_DNA"/>
</dbReference>
<evidence type="ECO:0000313" key="1">
    <source>
        <dbReference type="EMBL" id="KRK80272.1"/>
    </source>
</evidence>
<sequence>MVNKLNNINIFQELEDLRYRKNISQRSIALLCNVKEQSAQKWFAKRKVDDKYLWTVANSDISDDRFLLALLCYELRLPSQYLNTLRKTNEDNLSMLLGAQQEDTESDTAILDLIGQLILPKPDLKFVGPNALEMIDTGLKMILAGTGVLKSLNIPVITALLERSEEYARA</sequence>
<dbReference type="STRING" id="1423775.FD03_GL002597"/>